<feature type="region of interest" description="Disordered" evidence="3">
    <location>
        <begin position="33"/>
        <end position="56"/>
    </location>
</feature>
<dbReference type="PANTHER" id="PTHR13817">
    <property type="entry name" value="TITIN"/>
    <property type="match status" value="1"/>
</dbReference>
<dbReference type="SMART" id="SM00060">
    <property type="entry name" value="FN3"/>
    <property type="match status" value="4"/>
</dbReference>
<sequence>MPTKVLQFHQRKHNHFAHDYRSTQAKYVAQEYSRKASSKKTQSHQQVTAQASQAVQPVEEEPAYDVPTFRQSTVCVCRPGEEEEVEEFERCAIHFGRALSQLQYEVHLMRESTHQQVERIEIQREVQMMSAKKYFHEEVGKIPDFLVTLRAHTVWEKLPVKLFCTLEGHPTPIVKWLKDGVVIDRLKAPGKYKMESKYGVHILAISRCGISDSGQYSAVATNVHGTGTTSTSVIVKRAAWEEEPTPPLLFPCQIPTLSNIQHTKLDITFVEKFGVTFGSEGDTVSLICKMIVNPDLANLQPEVMWYRDEHLLKESKWAEIKFGGGTAQLTLPHLNKDDEGLYTLRMWTKSGTTEHSAYLFVKDAAALVAGSPGAPMDIKVLDANQDYVFLTWKAPNTTTEGPITGYFVDRCESGTDTWVQCNDSPVKICKYPVHGLSVGHSYHFRVRAVNSAGISRPSRSGDKVAALDPTDEERRQVIKLGGHREIVLHQDDLEGYVKIPGPPTNVHASEICNSFVVISWDPPHPRGREPVWYLIEKSVVGSDAWQRLSTGVVLKSPRYPVFDLDSSKQYLFRVHTVNKYGTSEASVLTGPITKEDPHSVPSAPGQVVATRNTKTSAYVQWDSPKYPSNLIGYYIDACVVGTTAWTPCNHKPYKHSRFVVHGLTGGETYVFRVQAVNDFGLSDESQESSPLLVEAALRKGVKIALPSSPYGITLLSCDGASMTLGWKRPKYSGGSKVNAYYIDQREVSSLHWSEVNMPPVKEQIFKVENLKEGAFYEFNIQAGNLAGVGLALRAQHSISLCGLGHVRTRSIP</sequence>
<name>A0A9Q1FSD7_SYNKA</name>
<evidence type="ECO:0000259" key="4">
    <source>
        <dbReference type="PROSITE" id="PS50835"/>
    </source>
</evidence>
<dbReference type="FunFam" id="2.60.40.10:FF:000192">
    <property type="entry name" value="Myomesin 1"/>
    <property type="match status" value="1"/>
</dbReference>
<evidence type="ECO:0000259" key="5">
    <source>
        <dbReference type="PROSITE" id="PS50853"/>
    </source>
</evidence>
<dbReference type="InterPro" id="IPR007110">
    <property type="entry name" value="Ig-like_dom"/>
</dbReference>
<keyword evidence="2" id="KW-0393">Immunoglobulin domain</keyword>
<dbReference type="CDD" id="cd00063">
    <property type="entry name" value="FN3"/>
    <property type="match status" value="4"/>
</dbReference>
<feature type="domain" description="Fibronectin type-III" evidence="5">
    <location>
        <begin position="502"/>
        <end position="597"/>
    </location>
</feature>
<evidence type="ECO:0000313" key="6">
    <source>
        <dbReference type="EMBL" id="KAJ8364996.1"/>
    </source>
</evidence>
<evidence type="ECO:0000313" key="7">
    <source>
        <dbReference type="Proteomes" id="UP001152622"/>
    </source>
</evidence>
<accession>A0A9Q1FSD7</accession>
<comment type="caution">
    <text evidence="6">The sequence shown here is derived from an EMBL/GenBank/DDBJ whole genome shotgun (WGS) entry which is preliminary data.</text>
</comment>
<dbReference type="SUPFAM" id="SSF49265">
    <property type="entry name" value="Fibronectin type III"/>
    <property type="match status" value="3"/>
</dbReference>
<feature type="compositionally biased region" description="Low complexity" evidence="3">
    <location>
        <begin position="43"/>
        <end position="56"/>
    </location>
</feature>
<dbReference type="PANTHER" id="PTHR13817:SF22">
    <property type="entry name" value="MYOMESIN-2"/>
    <property type="match status" value="1"/>
</dbReference>
<feature type="domain" description="Ig-like" evidence="4">
    <location>
        <begin position="255"/>
        <end position="343"/>
    </location>
</feature>
<keyword evidence="7" id="KW-1185">Reference proteome</keyword>
<dbReference type="InterPro" id="IPR050964">
    <property type="entry name" value="Striated_Muscle_Regulatory"/>
</dbReference>
<dbReference type="PROSITE" id="PS50853">
    <property type="entry name" value="FN3"/>
    <property type="match status" value="4"/>
</dbReference>
<evidence type="ECO:0008006" key="8">
    <source>
        <dbReference type="Google" id="ProtNLM"/>
    </source>
</evidence>
<dbReference type="InterPro" id="IPR036116">
    <property type="entry name" value="FN3_sf"/>
</dbReference>
<dbReference type="SMART" id="SM00408">
    <property type="entry name" value="IGc2"/>
    <property type="match status" value="2"/>
</dbReference>
<gene>
    <name evidence="6" type="ORF">SKAU_G00138270</name>
</gene>
<dbReference type="InterPro" id="IPR013098">
    <property type="entry name" value="Ig_I-set"/>
</dbReference>
<dbReference type="InterPro" id="IPR013783">
    <property type="entry name" value="Ig-like_fold"/>
</dbReference>
<dbReference type="Pfam" id="PF07679">
    <property type="entry name" value="I-set"/>
    <property type="match status" value="2"/>
</dbReference>
<feature type="domain" description="Ig-like" evidence="4">
    <location>
        <begin position="143"/>
        <end position="234"/>
    </location>
</feature>
<keyword evidence="1" id="KW-0677">Repeat</keyword>
<dbReference type="EMBL" id="JAINUF010000004">
    <property type="protein sequence ID" value="KAJ8364996.1"/>
    <property type="molecule type" value="Genomic_DNA"/>
</dbReference>
<dbReference type="FunFam" id="2.60.40.10:FF:000029">
    <property type="entry name" value="Myomesin 1"/>
    <property type="match status" value="2"/>
</dbReference>
<dbReference type="FunFam" id="2.60.40.10:FF:000134">
    <property type="entry name" value="Myomesin 1"/>
    <property type="match status" value="1"/>
</dbReference>
<protein>
    <recommendedName>
        <fullName evidence="8">Myomesin 2</fullName>
    </recommendedName>
</protein>
<dbReference type="GO" id="GO:0031430">
    <property type="term" value="C:M band"/>
    <property type="evidence" value="ECO:0007669"/>
    <property type="project" value="TreeGrafter"/>
</dbReference>
<evidence type="ECO:0000256" key="2">
    <source>
        <dbReference type="ARBA" id="ARBA00023319"/>
    </source>
</evidence>
<dbReference type="Gene3D" id="2.60.40.10">
    <property type="entry name" value="Immunoglobulins"/>
    <property type="match status" value="6"/>
</dbReference>
<reference evidence="6" key="1">
    <citation type="journal article" date="2023" name="Science">
        <title>Genome structures resolve the early diversification of teleost fishes.</title>
        <authorList>
            <person name="Parey E."/>
            <person name="Louis A."/>
            <person name="Montfort J."/>
            <person name="Bouchez O."/>
            <person name="Roques C."/>
            <person name="Iampietro C."/>
            <person name="Lluch J."/>
            <person name="Castinel A."/>
            <person name="Donnadieu C."/>
            <person name="Desvignes T."/>
            <person name="Floi Bucao C."/>
            <person name="Jouanno E."/>
            <person name="Wen M."/>
            <person name="Mejri S."/>
            <person name="Dirks R."/>
            <person name="Jansen H."/>
            <person name="Henkel C."/>
            <person name="Chen W.J."/>
            <person name="Zahm M."/>
            <person name="Cabau C."/>
            <person name="Klopp C."/>
            <person name="Thompson A.W."/>
            <person name="Robinson-Rechavi M."/>
            <person name="Braasch I."/>
            <person name="Lecointre G."/>
            <person name="Bobe J."/>
            <person name="Postlethwait J.H."/>
            <person name="Berthelot C."/>
            <person name="Roest Crollius H."/>
            <person name="Guiguen Y."/>
        </authorList>
    </citation>
    <scope>NUCLEOTIDE SEQUENCE</scope>
    <source>
        <strain evidence="6">WJC10195</strain>
    </source>
</reference>
<dbReference type="InterPro" id="IPR036179">
    <property type="entry name" value="Ig-like_dom_sf"/>
</dbReference>
<dbReference type="SUPFAM" id="SSF48726">
    <property type="entry name" value="Immunoglobulin"/>
    <property type="match status" value="2"/>
</dbReference>
<feature type="domain" description="Fibronectin type-III" evidence="5">
    <location>
        <begin position="603"/>
        <end position="696"/>
    </location>
</feature>
<evidence type="ECO:0000256" key="3">
    <source>
        <dbReference type="SAM" id="MobiDB-lite"/>
    </source>
</evidence>
<dbReference type="FunFam" id="2.60.40.10:FF:000222">
    <property type="entry name" value="Myomesin 1"/>
    <property type="match status" value="1"/>
</dbReference>
<dbReference type="GO" id="GO:0045214">
    <property type="term" value="P:sarcomere organization"/>
    <property type="evidence" value="ECO:0007669"/>
    <property type="project" value="TreeGrafter"/>
</dbReference>
<dbReference type="InterPro" id="IPR003961">
    <property type="entry name" value="FN3_dom"/>
</dbReference>
<dbReference type="AlphaFoldDB" id="A0A9Q1FSD7"/>
<dbReference type="PRINTS" id="PR00014">
    <property type="entry name" value="FNTYPEIII"/>
</dbReference>
<organism evidence="6 7">
    <name type="scientific">Synaphobranchus kaupii</name>
    <name type="common">Kaup's arrowtooth eel</name>
    <dbReference type="NCBI Taxonomy" id="118154"/>
    <lineage>
        <taxon>Eukaryota</taxon>
        <taxon>Metazoa</taxon>
        <taxon>Chordata</taxon>
        <taxon>Craniata</taxon>
        <taxon>Vertebrata</taxon>
        <taxon>Euteleostomi</taxon>
        <taxon>Actinopterygii</taxon>
        <taxon>Neopterygii</taxon>
        <taxon>Teleostei</taxon>
        <taxon>Anguilliformes</taxon>
        <taxon>Synaphobranchidae</taxon>
        <taxon>Synaphobranchus</taxon>
    </lineage>
</organism>
<feature type="domain" description="Fibronectin type-III" evidence="5">
    <location>
        <begin position="374"/>
        <end position="469"/>
    </location>
</feature>
<dbReference type="InterPro" id="IPR003599">
    <property type="entry name" value="Ig_sub"/>
</dbReference>
<evidence type="ECO:0000256" key="1">
    <source>
        <dbReference type="ARBA" id="ARBA00022737"/>
    </source>
</evidence>
<dbReference type="PROSITE" id="PS50835">
    <property type="entry name" value="IG_LIKE"/>
    <property type="match status" value="2"/>
</dbReference>
<proteinExistence type="predicted"/>
<dbReference type="Pfam" id="PF00041">
    <property type="entry name" value="fn3"/>
    <property type="match status" value="4"/>
</dbReference>
<dbReference type="FunFam" id="2.60.40.10:FF:000069">
    <property type="entry name" value="Alpha-protein kinase 3"/>
    <property type="match status" value="1"/>
</dbReference>
<dbReference type="SMART" id="SM00409">
    <property type="entry name" value="IG"/>
    <property type="match status" value="2"/>
</dbReference>
<dbReference type="InterPro" id="IPR003598">
    <property type="entry name" value="Ig_sub2"/>
</dbReference>
<dbReference type="Proteomes" id="UP001152622">
    <property type="component" value="Chromosome 4"/>
</dbReference>
<feature type="domain" description="Fibronectin type-III" evidence="5">
    <location>
        <begin position="705"/>
        <end position="804"/>
    </location>
</feature>
<dbReference type="OrthoDB" id="504170at2759"/>